<keyword evidence="3" id="KW-1185">Reference proteome</keyword>
<proteinExistence type="predicted"/>
<reference evidence="2" key="1">
    <citation type="submission" date="2020-03" db="EMBL/GenBank/DDBJ databases">
        <authorList>
            <person name="Weist P."/>
        </authorList>
    </citation>
    <scope>NUCLEOTIDE SEQUENCE</scope>
</reference>
<dbReference type="Proteomes" id="UP001153269">
    <property type="component" value="Unassembled WGS sequence"/>
</dbReference>
<comment type="caution">
    <text evidence="2">The sequence shown here is derived from an EMBL/GenBank/DDBJ whole genome shotgun (WGS) entry which is preliminary data.</text>
</comment>
<feature type="region of interest" description="Disordered" evidence="1">
    <location>
        <begin position="1"/>
        <end position="33"/>
    </location>
</feature>
<organism evidence="2 3">
    <name type="scientific">Pleuronectes platessa</name>
    <name type="common">European plaice</name>
    <dbReference type="NCBI Taxonomy" id="8262"/>
    <lineage>
        <taxon>Eukaryota</taxon>
        <taxon>Metazoa</taxon>
        <taxon>Chordata</taxon>
        <taxon>Craniata</taxon>
        <taxon>Vertebrata</taxon>
        <taxon>Euteleostomi</taxon>
        <taxon>Actinopterygii</taxon>
        <taxon>Neopterygii</taxon>
        <taxon>Teleostei</taxon>
        <taxon>Neoteleostei</taxon>
        <taxon>Acanthomorphata</taxon>
        <taxon>Carangaria</taxon>
        <taxon>Pleuronectiformes</taxon>
        <taxon>Pleuronectoidei</taxon>
        <taxon>Pleuronectidae</taxon>
        <taxon>Pleuronectes</taxon>
    </lineage>
</organism>
<accession>A0A9N7V4G5</accession>
<dbReference type="AlphaFoldDB" id="A0A9N7V4G5"/>
<evidence type="ECO:0000313" key="2">
    <source>
        <dbReference type="EMBL" id="CAB1445414.1"/>
    </source>
</evidence>
<evidence type="ECO:0000256" key="1">
    <source>
        <dbReference type="SAM" id="MobiDB-lite"/>
    </source>
</evidence>
<dbReference type="EMBL" id="CADEAL010003657">
    <property type="protein sequence ID" value="CAB1445414.1"/>
    <property type="molecule type" value="Genomic_DNA"/>
</dbReference>
<gene>
    <name evidence="2" type="ORF">PLEPLA_LOCUS33145</name>
</gene>
<protein>
    <submittedName>
        <fullName evidence="2">Uncharacterized protein</fullName>
    </submittedName>
</protein>
<evidence type="ECO:0000313" key="3">
    <source>
        <dbReference type="Proteomes" id="UP001153269"/>
    </source>
</evidence>
<sequence length="99" mass="11288">MHTVPAPLPIQEQYKPKVQRQPTTTRSFRNWSPDSEEAVSDCFVSTEWNVLQEPHGNSGSHIALVMSRVVSQILNLTPMALTDLLDYDSRPIALKEERR</sequence>
<feature type="compositionally biased region" description="Polar residues" evidence="1">
    <location>
        <begin position="20"/>
        <end position="33"/>
    </location>
</feature>
<name>A0A9N7V4G5_PLEPL</name>